<name>A0A1R2D519_9CILI</name>
<keyword evidence="2" id="KW-1185">Reference proteome</keyword>
<organism evidence="1 2">
    <name type="scientific">Stentor coeruleus</name>
    <dbReference type="NCBI Taxonomy" id="5963"/>
    <lineage>
        <taxon>Eukaryota</taxon>
        <taxon>Sar</taxon>
        <taxon>Alveolata</taxon>
        <taxon>Ciliophora</taxon>
        <taxon>Postciliodesmatophora</taxon>
        <taxon>Heterotrichea</taxon>
        <taxon>Heterotrichida</taxon>
        <taxon>Stentoridae</taxon>
        <taxon>Stentor</taxon>
    </lineage>
</organism>
<accession>A0A1R2D519</accession>
<gene>
    <name evidence="1" type="ORF">SteCoe_101</name>
</gene>
<proteinExistence type="predicted"/>
<comment type="caution">
    <text evidence="1">The sequence shown here is derived from an EMBL/GenBank/DDBJ whole genome shotgun (WGS) entry which is preliminary data.</text>
</comment>
<protein>
    <submittedName>
        <fullName evidence="1">Uncharacterized protein</fullName>
    </submittedName>
</protein>
<reference evidence="1 2" key="1">
    <citation type="submission" date="2016-11" db="EMBL/GenBank/DDBJ databases">
        <title>The macronuclear genome of Stentor coeruleus: a giant cell with tiny introns.</title>
        <authorList>
            <person name="Slabodnick M."/>
            <person name="Ruby J.G."/>
            <person name="Reiff S.B."/>
            <person name="Swart E.C."/>
            <person name="Gosai S."/>
            <person name="Prabakaran S."/>
            <person name="Witkowska E."/>
            <person name="Larue G.E."/>
            <person name="Fisher S."/>
            <person name="Freeman R.M."/>
            <person name="Gunawardena J."/>
            <person name="Chu W."/>
            <person name="Stover N.A."/>
            <person name="Gregory B.D."/>
            <person name="Nowacki M."/>
            <person name="Derisi J."/>
            <person name="Roy S.W."/>
            <person name="Marshall W.F."/>
            <person name="Sood P."/>
        </authorList>
    </citation>
    <scope>NUCLEOTIDE SEQUENCE [LARGE SCALE GENOMIC DNA]</scope>
    <source>
        <strain evidence="1">WM001</strain>
    </source>
</reference>
<sequence length="283" mass="33417">MKSEKVLSLNSNQPPLISLSVNFAIKNLISSHRILSQLFPKETLYPLKSKPEGAEYIYIDQISSVSEYIYSYIEKYNKFKHFLRDSHQNPIFIINWNVIQCNFDINSWLNCMTDELGSIALIKIDYFLFINYTNELCNYIKNFVKVKGGQYYLNSIIFRNKYLYTCASLDKTRIIEIGGLYKIYYNNWGECICSAIEKDFFPYLLLYSNGIPVFVNENLLETNQIEMITQYLHMMLRYNEPPSRIGKMKKEVNWYGGEENDREDADEELVIRTFEEVFCRSSN</sequence>
<evidence type="ECO:0000313" key="2">
    <source>
        <dbReference type="Proteomes" id="UP000187209"/>
    </source>
</evidence>
<dbReference type="Proteomes" id="UP000187209">
    <property type="component" value="Unassembled WGS sequence"/>
</dbReference>
<dbReference type="EMBL" id="MPUH01000001">
    <property type="protein sequence ID" value="OMJ96357.1"/>
    <property type="molecule type" value="Genomic_DNA"/>
</dbReference>
<evidence type="ECO:0000313" key="1">
    <source>
        <dbReference type="EMBL" id="OMJ96357.1"/>
    </source>
</evidence>
<dbReference type="AlphaFoldDB" id="A0A1R2D519"/>